<gene>
    <name evidence="2" type="ORF">B9Z19DRAFT_165690</name>
</gene>
<keyword evidence="1" id="KW-0472">Membrane</keyword>
<comment type="caution">
    <text evidence="2">The sequence shown here is derived from an EMBL/GenBank/DDBJ whole genome shotgun (WGS) entry which is preliminary data.</text>
</comment>
<feature type="transmembrane region" description="Helical" evidence="1">
    <location>
        <begin position="56"/>
        <end position="78"/>
    </location>
</feature>
<evidence type="ECO:0000256" key="1">
    <source>
        <dbReference type="SAM" id="Phobius"/>
    </source>
</evidence>
<accession>A0A2T6ZQ05</accession>
<dbReference type="Proteomes" id="UP000244722">
    <property type="component" value="Unassembled WGS sequence"/>
</dbReference>
<protein>
    <submittedName>
        <fullName evidence="2">Uncharacterized protein</fullName>
    </submittedName>
</protein>
<proteinExistence type="predicted"/>
<keyword evidence="1" id="KW-0812">Transmembrane</keyword>
<dbReference type="AlphaFoldDB" id="A0A2T6ZQ05"/>
<organism evidence="2 3">
    <name type="scientific">Tuber borchii</name>
    <name type="common">White truffle</name>
    <dbReference type="NCBI Taxonomy" id="42251"/>
    <lineage>
        <taxon>Eukaryota</taxon>
        <taxon>Fungi</taxon>
        <taxon>Dikarya</taxon>
        <taxon>Ascomycota</taxon>
        <taxon>Pezizomycotina</taxon>
        <taxon>Pezizomycetes</taxon>
        <taxon>Pezizales</taxon>
        <taxon>Tuberaceae</taxon>
        <taxon>Tuber</taxon>
    </lineage>
</organism>
<evidence type="ECO:0000313" key="3">
    <source>
        <dbReference type="Proteomes" id="UP000244722"/>
    </source>
</evidence>
<keyword evidence="3" id="KW-1185">Reference proteome</keyword>
<sequence>MVFLCFFFYPHRLTYQPTLVGQTAAVTALDHKVFPWGVLGTGGGRSGFWLGKFESFFILNVQIFPFSFFVWDVFRFFILLYTPIYSVFGGVFLNPFFFLVMLIPYPCGCTI</sequence>
<reference evidence="2 3" key="1">
    <citation type="submission" date="2017-04" db="EMBL/GenBank/DDBJ databases">
        <title>Draft genome sequence of Tuber borchii Vittad., a whitish edible truffle.</title>
        <authorList>
            <consortium name="DOE Joint Genome Institute"/>
            <person name="Murat C."/>
            <person name="Kuo A."/>
            <person name="Barry K.W."/>
            <person name="Clum A."/>
            <person name="Dockter R.B."/>
            <person name="Fauchery L."/>
            <person name="Iotti M."/>
            <person name="Kohler A."/>
            <person name="Labutti K."/>
            <person name="Lindquist E.A."/>
            <person name="Lipzen A."/>
            <person name="Ohm R.A."/>
            <person name="Wang M."/>
            <person name="Grigoriev I.V."/>
            <person name="Zambonelli A."/>
            <person name="Martin F.M."/>
        </authorList>
    </citation>
    <scope>NUCLEOTIDE SEQUENCE [LARGE SCALE GENOMIC DNA]</scope>
    <source>
        <strain evidence="2 3">Tbo3840</strain>
    </source>
</reference>
<keyword evidence="1" id="KW-1133">Transmembrane helix</keyword>
<dbReference type="EMBL" id="NESQ01000150">
    <property type="protein sequence ID" value="PUU77514.1"/>
    <property type="molecule type" value="Genomic_DNA"/>
</dbReference>
<evidence type="ECO:0000313" key="2">
    <source>
        <dbReference type="EMBL" id="PUU77514.1"/>
    </source>
</evidence>
<feature type="transmembrane region" description="Helical" evidence="1">
    <location>
        <begin position="84"/>
        <end position="105"/>
    </location>
</feature>
<name>A0A2T6ZQ05_TUBBO</name>